<comment type="caution">
    <text evidence="12">The sequence shown here is derived from an EMBL/GenBank/DDBJ whole genome shotgun (WGS) entry which is preliminary data.</text>
</comment>
<dbReference type="NCBIfam" id="TIGR00729">
    <property type="entry name" value="ribonuclease HII"/>
    <property type="match status" value="1"/>
</dbReference>
<sequence length="315" mass="34032">MSSYDSDSDSGSPSPQEHAVPSIINPGKPISASYTYHSPLPTAPGPYILGVDEAGRGPVLGPMVYGVAFCPEAWKDDLDNLGFADSKTLSHEKRTGLLNILSGRSEHMGWSVRVLCPQAISSGMLRIPPINLNKQAQEATVLLIREVLDRGITLSEVYVDALGPTKGHEAFLSNLFPGINFTVEAKADSKYKIVSAASIAAKVTRDACLEEWVWEEAESSSEDAVWSSRVGSGYPGDPKTKAWLEGALDKTFGFPGLVRFSWATVKVILERDGHPVKWVDEGQAHLIQAFEAGTGRDKNRCHIARDLGIKSVGSL</sequence>
<comment type="cofactor">
    <cofactor evidence="2">
        <name>Mg(2+)</name>
        <dbReference type="ChEBI" id="CHEBI:18420"/>
    </cofactor>
</comment>
<dbReference type="PANTHER" id="PTHR10954">
    <property type="entry name" value="RIBONUCLEASE H2 SUBUNIT A"/>
    <property type="match status" value="1"/>
</dbReference>
<evidence type="ECO:0000259" key="11">
    <source>
        <dbReference type="PROSITE" id="PS51975"/>
    </source>
</evidence>
<feature type="binding site" evidence="8">
    <location>
        <position position="160"/>
    </location>
    <ligand>
        <name>a divalent metal cation</name>
        <dbReference type="ChEBI" id="CHEBI:60240"/>
    </ligand>
</feature>
<evidence type="ECO:0000256" key="6">
    <source>
        <dbReference type="ARBA" id="ARBA00022759"/>
    </source>
</evidence>
<feature type="binding site" evidence="8">
    <location>
        <position position="53"/>
    </location>
    <ligand>
        <name>a divalent metal cation</name>
        <dbReference type="ChEBI" id="CHEBI:60240"/>
    </ligand>
</feature>
<accession>A0A9P6LAX2</accession>
<dbReference type="GO" id="GO:0046872">
    <property type="term" value="F:metal ion binding"/>
    <property type="evidence" value="ECO:0007669"/>
    <property type="project" value="UniProtKB-KW"/>
</dbReference>
<comment type="cofactor">
    <cofactor evidence="8">
        <name>Mn(2+)</name>
        <dbReference type="ChEBI" id="CHEBI:29035"/>
    </cofactor>
    <cofactor evidence="8">
        <name>Mg(2+)</name>
        <dbReference type="ChEBI" id="CHEBI:18420"/>
    </cofactor>
    <text evidence="8">Manganese or magnesium. Binds 1 divalent metal ion per monomer in the absence of substrate. May bind a second metal ion after substrate binding.</text>
</comment>
<feature type="binding site" evidence="8">
    <location>
        <position position="52"/>
    </location>
    <ligand>
        <name>a divalent metal cation</name>
        <dbReference type="ChEBI" id="CHEBI:60240"/>
    </ligand>
</feature>
<feature type="region of interest" description="Disordered" evidence="10">
    <location>
        <begin position="1"/>
        <end position="24"/>
    </location>
</feature>
<dbReference type="GO" id="GO:0032299">
    <property type="term" value="C:ribonuclease H2 complex"/>
    <property type="evidence" value="ECO:0007669"/>
    <property type="project" value="TreeGrafter"/>
</dbReference>
<dbReference type="Gene3D" id="1.10.10.460">
    <property type="entry name" value="Ribonuclease hii. Domain 2"/>
    <property type="match status" value="1"/>
</dbReference>
<evidence type="ECO:0000256" key="4">
    <source>
        <dbReference type="ARBA" id="ARBA00022722"/>
    </source>
</evidence>
<feature type="domain" description="RNase H type-2" evidence="11">
    <location>
        <begin position="46"/>
        <end position="274"/>
    </location>
</feature>
<keyword evidence="4 8" id="KW-0540">Nuclease</keyword>
<evidence type="ECO:0000256" key="3">
    <source>
        <dbReference type="ARBA" id="ARBA00007058"/>
    </source>
</evidence>
<dbReference type="InterPro" id="IPR004649">
    <property type="entry name" value="RNase_H2_suA"/>
</dbReference>
<dbReference type="InterPro" id="IPR024567">
    <property type="entry name" value="RNase_HII/HIII_dom"/>
</dbReference>
<comment type="similarity">
    <text evidence="3">Belongs to the RNase HII family. Eukaryotic subfamily.</text>
</comment>
<dbReference type="CDD" id="cd07181">
    <property type="entry name" value="RNase_HII_eukaryota_like"/>
    <property type="match status" value="1"/>
</dbReference>
<dbReference type="GO" id="GO:0006298">
    <property type="term" value="P:mismatch repair"/>
    <property type="evidence" value="ECO:0007669"/>
    <property type="project" value="TreeGrafter"/>
</dbReference>
<keyword evidence="7 8" id="KW-0378">Hydrolase</keyword>
<feature type="compositionally biased region" description="Low complexity" evidence="10">
    <location>
        <begin position="1"/>
        <end position="14"/>
    </location>
</feature>
<evidence type="ECO:0000256" key="10">
    <source>
        <dbReference type="SAM" id="MobiDB-lite"/>
    </source>
</evidence>
<dbReference type="EMBL" id="WIUZ02000002">
    <property type="protein sequence ID" value="KAF9790653.1"/>
    <property type="molecule type" value="Genomic_DNA"/>
</dbReference>
<evidence type="ECO:0000256" key="7">
    <source>
        <dbReference type="ARBA" id="ARBA00022801"/>
    </source>
</evidence>
<comment type="function">
    <text evidence="9">Endonuclease that specifically degrades the RNA of RNA-DNA hybrids.</text>
</comment>
<gene>
    <name evidence="12" type="ORF">BJ322DRAFT_405759</name>
</gene>
<dbReference type="Proteomes" id="UP000736335">
    <property type="component" value="Unassembled WGS sequence"/>
</dbReference>
<evidence type="ECO:0000256" key="9">
    <source>
        <dbReference type="RuleBase" id="RU003515"/>
    </source>
</evidence>
<dbReference type="Pfam" id="PF01351">
    <property type="entry name" value="RNase_HII"/>
    <property type="match status" value="1"/>
</dbReference>
<organism evidence="12 13">
    <name type="scientific">Thelephora terrestris</name>
    <dbReference type="NCBI Taxonomy" id="56493"/>
    <lineage>
        <taxon>Eukaryota</taxon>
        <taxon>Fungi</taxon>
        <taxon>Dikarya</taxon>
        <taxon>Basidiomycota</taxon>
        <taxon>Agaricomycotina</taxon>
        <taxon>Agaricomycetes</taxon>
        <taxon>Thelephorales</taxon>
        <taxon>Thelephoraceae</taxon>
        <taxon>Thelephora</taxon>
    </lineage>
</organism>
<dbReference type="AlphaFoldDB" id="A0A9P6LAX2"/>
<keyword evidence="5 8" id="KW-0479">Metal-binding</keyword>
<protein>
    <recommendedName>
        <fullName evidence="9">Ribonuclease</fullName>
        <ecNumber evidence="9">3.1.26.4</ecNumber>
    </recommendedName>
</protein>
<dbReference type="FunFam" id="1.10.10.460:FF:000001">
    <property type="entry name" value="Ribonuclease"/>
    <property type="match status" value="1"/>
</dbReference>
<dbReference type="InterPro" id="IPR001352">
    <property type="entry name" value="RNase_HII/HIII"/>
</dbReference>
<proteinExistence type="inferred from homology"/>
<dbReference type="FunFam" id="3.30.420.10:FF:000016">
    <property type="entry name" value="Ribonuclease"/>
    <property type="match status" value="1"/>
</dbReference>
<evidence type="ECO:0000313" key="12">
    <source>
        <dbReference type="EMBL" id="KAF9790653.1"/>
    </source>
</evidence>
<evidence type="ECO:0000313" key="13">
    <source>
        <dbReference type="Proteomes" id="UP000736335"/>
    </source>
</evidence>
<dbReference type="SUPFAM" id="SSF53098">
    <property type="entry name" value="Ribonuclease H-like"/>
    <property type="match status" value="1"/>
</dbReference>
<reference evidence="12" key="2">
    <citation type="submission" date="2020-11" db="EMBL/GenBank/DDBJ databases">
        <authorList>
            <consortium name="DOE Joint Genome Institute"/>
            <person name="Kuo A."/>
            <person name="Miyauchi S."/>
            <person name="Kiss E."/>
            <person name="Drula E."/>
            <person name="Kohler A."/>
            <person name="Sanchez-Garcia M."/>
            <person name="Andreopoulos B."/>
            <person name="Barry K.W."/>
            <person name="Bonito G."/>
            <person name="Buee M."/>
            <person name="Carver A."/>
            <person name="Chen C."/>
            <person name="Cichocki N."/>
            <person name="Clum A."/>
            <person name="Culley D."/>
            <person name="Crous P.W."/>
            <person name="Fauchery L."/>
            <person name="Girlanda M."/>
            <person name="Hayes R."/>
            <person name="Keri Z."/>
            <person name="Labutti K."/>
            <person name="Lipzen A."/>
            <person name="Lombard V."/>
            <person name="Magnuson J."/>
            <person name="Maillard F."/>
            <person name="Morin E."/>
            <person name="Murat C."/>
            <person name="Nolan M."/>
            <person name="Ohm R."/>
            <person name="Pangilinan J."/>
            <person name="Pereira M."/>
            <person name="Perotto S."/>
            <person name="Peter M."/>
            <person name="Riley R."/>
            <person name="Sitrit Y."/>
            <person name="Stielow B."/>
            <person name="Szollosi G."/>
            <person name="Zifcakova L."/>
            <person name="Stursova M."/>
            <person name="Spatafora J.W."/>
            <person name="Tedersoo L."/>
            <person name="Vaario L.-M."/>
            <person name="Yamada A."/>
            <person name="Yan M."/>
            <person name="Wang P."/>
            <person name="Xu J."/>
            <person name="Bruns T."/>
            <person name="Baldrian P."/>
            <person name="Vilgalys R."/>
            <person name="Henrissat B."/>
            <person name="Grigoriev I.V."/>
            <person name="Hibbett D."/>
            <person name="Nagy L.G."/>
            <person name="Martin F.M."/>
        </authorList>
    </citation>
    <scope>NUCLEOTIDE SEQUENCE</scope>
    <source>
        <strain evidence="12">UH-Tt-Lm1</strain>
    </source>
</reference>
<keyword evidence="13" id="KW-1185">Reference proteome</keyword>
<dbReference type="GO" id="GO:0003723">
    <property type="term" value="F:RNA binding"/>
    <property type="evidence" value="ECO:0007669"/>
    <property type="project" value="UniProtKB-UniRule"/>
</dbReference>
<dbReference type="GO" id="GO:0004523">
    <property type="term" value="F:RNA-DNA hybrid ribonuclease activity"/>
    <property type="evidence" value="ECO:0007669"/>
    <property type="project" value="UniProtKB-UniRule"/>
</dbReference>
<evidence type="ECO:0000256" key="5">
    <source>
        <dbReference type="ARBA" id="ARBA00022723"/>
    </source>
</evidence>
<dbReference type="OrthoDB" id="7462577at2759"/>
<evidence type="ECO:0000256" key="8">
    <source>
        <dbReference type="PROSITE-ProRule" id="PRU01319"/>
    </source>
</evidence>
<dbReference type="Gene3D" id="3.30.420.10">
    <property type="entry name" value="Ribonuclease H-like superfamily/Ribonuclease H"/>
    <property type="match status" value="1"/>
</dbReference>
<keyword evidence="6 8" id="KW-0255">Endonuclease</keyword>
<dbReference type="EC" id="3.1.26.4" evidence="9"/>
<dbReference type="InterPro" id="IPR036397">
    <property type="entry name" value="RNaseH_sf"/>
</dbReference>
<comment type="catalytic activity">
    <reaction evidence="1 8 9">
        <text>Endonucleolytic cleavage to 5'-phosphomonoester.</text>
        <dbReference type="EC" id="3.1.26.4"/>
    </reaction>
</comment>
<dbReference type="InterPro" id="IPR012337">
    <property type="entry name" value="RNaseH-like_sf"/>
</dbReference>
<dbReference type="GO" id="GO:0043137">
    <property type="term" value="P:DNA replication, removal of RNA primer"/>
    <property type="evidence" value="ECO:0007669"/>
    <property type="project" value="TreeGrafter"/>
</dbReference>
<evidence type="ECO:0000256" key="1">
    <source>
        <dbReference type="ARBA" id="ARBA00000077"/>
    </source>
</evidence>
<name>A0A9P6LAX2_9AGAM</name>
<reference evidence="12" key="1">
    <citation type="journal article" date="2020" name="Nat. Commun.">
        <title>Large-scale genome sequencing of mycorrhizal fungi provides insights into the early evolution of symbiotic traits.</title>
        <authorList>
            <person name="Miyauchi S."/>
            <person name="Kiss E."/>
            <person name="Kuo A."/>
            <person name="Drula E."/>
            <person name="Kohler A."/>
            <person name="Sanchez-Garcia M."/>
            <person name="Morin E."/>
            <person name="Andreopoulos B."/>
            <person name="Barry K.W."/>
            <person name="Bonito G."/>
            <person name="Buee M."/>
            <person name="Carver A."/>
            <person name="Chen C."/>
            <person name="Cichocki N."/>
            <person name="Clum A."/>
            <person name="Culley D."/>
            <person name="Crous P.W."/>
            <person name="Fauchery L."/>
            <person name="Girlanda M."/>
            <person name="Hayes R.D."/>
            <person name="Keri Z."/>
            <person name="LaButti K."/>
            <person name="Lipzen A."/>
            <person name="Lombard V."/>
            <person name="Magnuson J."/>
            <person name="Maillard F."/>
            <person name="Murat C."/>
            <person name="Nolan M."/>
            <person name="Ohm R.A."/>
            <person name="Pangilinan J."/>
            <person name="Pereira M.F."/>
            <person name="Perotto S."/>
            <person name="Peter M."/>
            <person name="Pfister S."/>
            <person name="Riley R."/>
            <person name="Sitrit Y."/>
            <person name="Stielow J.B."/>
            <person name="Szollosi G."/>
            <person name="Zifcakova L."/>
            <person name="Stursova M."/>
            <person name="Spatafora J.W."/>
            <person name="Tedersoo L."/>
            <person name="Vaario L.M."/>
            <person name="Yamada A."/>
            <person name="Yan M."/>
            <person name="Wang P."/>
            <person name="Xu J."/>
            <person name="Bruns T."/>
            <person name="Baldrian P."/>
            <person name="Vilgalys R."/>
            <person name="Dunand C."/>
            <person name="Henrissat B."/>
            <person name="Grigoriev I.V."/>
            <person name="Hibbett D."/>
            <person name="Nagy L.G."/>
            <person name="Martin F.M."/>
        </authorList>
    </citation>
    <scope>NUCLEOTIDE SEQUENCE</scope>
    <source>
        <strain evidence="12">UH-Tt-Lm1</strain>
    </source>
</reference>
<dbReference type="PROSITE" id="PS51975">
    <property type="entry name" value="RNASE_H_2"/>
    <property type="match status" value="1"/>
</dbReference>
<dbReference type="InterPro" id="IPR023160">
    <property type="entry name" value="RNase_HII_hlx-loop-hlx_cap_dom"/>
</dbReference>
<dbReference type="PANTHER" id="PTHR10954:SF7">
    <property type="entry name" value="RIBONUCLEASE H2 SUBUNIT A"/>
    <property type="match status" value="1"/>
</dbReference>
<evidence type="ECO:0000256" key="2">
    <source>
        <dbReference type="ARBA" id="ARBA00001946"/>
    </source>
</evidence>